<dbReference type="PROSITE" id="PS00086">
    <property type="entry name" value="CYTOCHROME_P450"/>
    <property type="match status" value="1"/>
</dbReference>
<evidence type="ECO:0000256" key="3">
    <source>
        <dbReference type="ARBA" id="ARBA00022723"/>
    </source>
</evidence>
<accession>A0AAD7BSN5</accession>
<organism evidence="8 9">
    <name type="scientific">Mycena rosella</name>
    <name type="common">Pink bonnet</name>
    <name type="synonym">Agaricus rosellus</name>
    <dbReference type="NCBI Taxonomy" id="1033263"/>
    <lineage>
        <taxon>Eukaryota</taxon>
        <taxon>Fungi</taxon>
        <taxon>Dikarya</taxon>
        <taxon>Basidiomycota</taxon>
        <taxon>Agaricomycotina</taxon>
        <taxon>Agaricomycetes</taxon>
        <taxon>Agaricomycetidae</taxon>
        <taxon>Agaricales</taxon>
        <taxon>Marasmiineae</taxon>
        <taxon>Mycenaceae</taxon>
        <taxon>Mycena</taxon>
    </lineage>
</organism>
<evidence type="ECO:0000256" key="1">
    <source>
        <dbReference type="ARBA" id="ARBA00001971"/>
    </source>
</evidence>
<protein>
    <submittedName>
        <fullName evidence="8">Cytochrome P450</fullName>
    </submittedName>
</protein>
<dbReference type="AlphaFoldDB" id="A0AAD7BSN5"/>
<dbReference type="GO" id="GO:0020037">
    <property type="term" value="F:heme binding"/>
    <property type="evidence" value="ECO:0007669"/>
    <property type="project" value="InterPro"/>
</dbReference>
<sequence length="504" mass="55705">MDLDTTTLLTALAALLSLFWLRSWSSSKSTIPALDGADGLIASYRSALRVLGHGAELVRRGYTQHRTGVYRMPMLLRWEYVANAPAHIAEIAAAPEDVLSFHLGAAETLQTEWTMGSEIAHNPYHALAVRGSLTRNLARCFPQVQDEIVHAFADVLALEDMEWKLIDVVPTLMQIVARTSNRLFVGLPLCRDKEYLDLNINYTVSVFTRGQIIRLFPEFLKPLVAPLLSSRKSSLRHALKFLGPLIDARLADERAHGPEWAERPNDLISWLLDLATGEERTTPALALRVLITNMAAIHTSSMAARVVESEGWSKAALGSMHRIDSFLRESQRLGGSGPLAMTRKVVARDGFTFADGTHIPHGAFLNTPGHVVNTEPDSYADPETFDGFRFSRLREAVNADADADADAAKEAGPNPNANPTFFNRQMVSTAPDHLVFGHGRHACPGRFFAATELKAMLAYLLLHYDVKAETPGVRPPDDAFAMFRVPNARGRIWVRKRADLNSEA</sequence>
<evidence type="ECO:0000256" key="5">
    <source>
        <dbReference type="ARBA" id="ARBA00023004"/>
    </source>
</evidence>
<dbReference type="GO" id="GO:0016705">
    <property type="term" value="F:oxidoreductase activity, acting on paired donors, with incorporation or reduction of molecular oxygen"/>
    <property type="evidence" value="ECO:0007669"/>
    <property type="project" value="InterPro"/>
</dbReference>
<gene>
    <name evidence="8" type="ORF">B0H17DRAFT_1109488</name>
</gene>
<dbReference type="PRINTS" id="PR00465">
    <property type="entry name" value="EP450IV"/>
</dbReference>
<evidence type="ECO:0000313" key="8">
    <source>
        <dbReference type="EMBL" id="KAJ7629833.1"/>
    </source>
</evidence>
<dbReference type="Proteomes" id="UP001221757">
    <property type="component" value="Unassembled WGS sequence"/>
</dbReference>
<dbReference type="InterPro" id="IPR002403">
    <property type="entry name" value="Cyt_P450_E_grp-IV"/>
</dbReference>
<proteinExistence type="inferred from homology"/>
<feature type="binding site" description="axial binding residue" evidence="6">
    <location>
        <position position="443"/>
    </location>
    <ligand>
        <name>heme</name>
        <dbReference type="ChEBI" id="CHEBI:30413"/>
    </ligand>
    <ligandPart>
        <name>Fe</name>
        <dbReference type="ChEBI" id="CHEBI:18248"/>
    </ligandPart>
</feature>
<evidence type="ECO:0000313" key="9">
    <source>
        <dbReference type="Proteomes" id="UP001221757"/>
    </source>
</evidence>
<dbReference type="PANTHER" id="PTHR46206">
    <property type="entry name" value="CYTOCHROME P450"/>
    <property type="match status" value="1"/>
</dbReference>
<comment type="cofactor">
    <cofactor evidence="1 6">
        <name>heme</name>
        <dbReference type="ChEBI" id="CHEBI:30413"/>
    </cofactor>
</comment>
<name>A0AAD7BSN5_MYCRO</name>
<dbReference type="CDD" id="cd11041">
    <property type="entry name" value="CYP503A1-like"/>
    <property type="match status" value="1"/>
</dbReference>
<dbReference type="InterPro" id="IPR017972">
    <property type="entry name" value="Cyt_P450_CS"/>
</dbReference>
<dbReference type="InterPro" id="IPR036396">
    <property type="entry name" value="Cyt_P450_sf"/>
</dbReference>
<dbReference type="GO" id="GO:0005506">
    <property type="term" value="F:iron ion binding"/>
    <property type="evidence" value="ECO:0007669"/>
    <property type="project" value="InterPro"/>
</dbReference>
<comment type="caution">
    <text evidence="8">The sequence shown here is derived from an EMBL/GenBank/DDBJ whole genome shotgun (WGS) entry which is preliminary data.</text>
</comment>
<comment type="similarity">
    <text evidence="2 7">Belongs to the cytochrome P450 family.</text>
</comment>
<reference evidence="8" key="1">
    <citation type="submission" date="2023-03" db="EMBL/GenBank/DDBJ databases">
        <title>Massive genome expansion in bonnet fungi (Mycena s.s.) driven by repeated elements and novel gene families across ecological guilds.</title>
        <authorList>
            <consortium name="Lawrence Berkeley National Laboratory"/>
            <person name="Harder C.B."/>
            <person name="Miyauchi S."/>
            <person name="Viragh M."/>
            <person name="Kuo A."/>
            <person name="Thoen E."/>
            <person name="Andreopoulos B."/>
            <person name="Lu D."/>
            <person name="Skrede I."/>
            <person name="Drula E."/>
            <person name="Henrissat B."/>
            <person name="Morin E."/>
            <person name="Kohler A."/>
            <person name="Barry K."/>
            <person name="LaButti K."/>
            <person name="Morin E."/>
            <person name="Salamov A."/>
            <person name="Lipzen A."/>
            <person name="Mereny Z."/>
            <person name="Hegedus B."/>
            <person name="Baldrian P."/>
            <person name="Stursova M."/>
            <person name="Weitz H."/>
            <person name="Taylor A."/>
            <person name="Grigoriev I.V."/>
            <person name="Nagy L.G."/>
            <person name="Martin F."/>
            <person name="Kauserud H."/>
        </authorList>
    </citation>
    <scope>NUCLEOTIDE SEQUENCE</scope>
    <source>
        <strain evidence="8">CBHHK067</strain>
    </source>
</reference>
<keyword evidence="3 6" id="KW-0479">Metal-binding</keyword>
<dbReference type="EMBL" id="JARKIE010000531">
    <property type="protein sequence ID" value="KAJ7629833.1"/>
    <property type="molecule type" value="Genomic_DNA"/>
</dbReference>
<keyword evidence="7" id="KW-0503">Monooxygenase</keyword>
<dbReference type="Gene3D" id="1.10.630.10">
    <property type="entry name" value="Cytochrome P450"/>
    <property type="match status" value="1"/>
</dbReference>
<keyword evidence="9" id="KW-1185">Reference proteome</keyword>
<dbReference type="SUPFAM" id="SSF48264">
    <property type="entry name" value="Cytochrome P450"/>
    <property type="match status" value="1"/>
</dbReference>
<evidence type="ECO:0000256" key="4">
    <source>
        <dbReference type="ARBA" id="ARBA00023002"/>
    </source>
</evidence>
<keyword evidence="5 6" id="KW-0408">Iron</keyword>
<dbReference type="InterPro" id="IPR001128">
    <property type="entry name" value="Cyt_P450"/>
</dbReference>
<evidence type="ECO:0000256" key="6">
    <source>
        <dbReference type="PIRSR" id="PIRSR602403-1"/>
    </source>
</evidence>
<evidence type="ECO:0000256" key="7">
    <source>
        <dbReference type="RuleBase" id="RU000461"/>
    </source>
</evidence>
<dbReference type="Pfam" id="PF00067">
    <property type="entry name" value="p450"/>
    <property type="match status" value="1"/>
</dbReference>
<dbReference type="GO" id="GO:0004497">
    <property type="term" value="F:monooxygenase activity"/>
    <property type="evidence" value="ECO:0007669"/>
    <property type="project" value="UniProtKB-KW"/>
</dbReference>
<keyword evidence="4 7" id="KW-0560">Oxidoreductase</keyword>
<evidence type="ECO:0000256" key="2">
    <source>
        <dbReference type="ARBA" id="ARBA00010617"/>
    </source>
</evidence>
<keyword evidence="6 7" id="KW-0349">Heme</keyword>